<keyword evidence="3" id="KW-1185">Reference proteome</keyword>
<evidence type="ECO:0000313" key="2">
    <source>
        <dbReference type="EMBL" id="CAB1447920.1"/>
    </source>
</evidence>
<name>A0A9N7VEF0_PLEPL</name>
<comment type="caution">
    <text evidence="2">The sequence shown here is derived from an EMBL/GenBank/DDBJ whole genome shotgun (WGS) entry which is preliminary data.</text>
</comment>
<organism evidence="2 3">
    <name type="scientific">Pleuronectes platessa</name>
    <name type="common">European plaice</name>
    <dbReference type="NCBI Taxonomy" id="8262"/>
    <lineage>
        <taxon>Eukaryota</taxon>
        <taxon>Metazoa</taxon>
        <taxon>Chordata</taxon>
        <taxon>Craniata</taxon>
        <taxon>Vertebrata</taxon>
        <taxon>Euteleostomi</taxon>
        <taxon>Actinopterygii</taxon>
        <taxon>Neopterygii</taxon>
        <taxon>Teleostei</taxon>
        <taxon>Neoteleostei</taxon>
        <taxon>Acanthomorphata</taxon>
        <taxon>Carangaria</taxon>
        <taxon>Pleuronectiformes</taxon>
        <taxon>Pleuronectoidei</taxon>
        <taxon>Pleuronectidae</taxon>
        <taxon>Pleuronectes</taxon>
    </lineage>
</organism>
<evidence type="ECO:0000313" key="3">
    <source>
        <dbReference type="Proteomes" id="UP001153269"/>
    </source>
</evidence>
<reference evidence="2" key="1">
    <citation type="submission" date="2020-03" db="EMBL/GenBank/DDBJ databases">
        <authorList>
            <person name="Weist P."/>
        </authorList>
    </citation>
    <scope>NUCLEOTIDE SEQUENCE</scope>
</reference>
<feature type="region of interest" description="Disordered" evidence="1">
    <location>
        <begin position="1"/>
        <end position="30"/>
    </location>
</feature>
<protein>
    <submittedName>
        <fullName evidence="2">Uncharacterized protein</fullName>
    </submittedName>
</protein>
<feature type="compositionally biased region" description="Polar residues" evidence="1">
    <location>
        <begin position="1"/>
        <end position="15"/>
    </location>
</feature>
<dbReference type="EMBL" id="CADEAL010003959">
    <property type="protein sequence ID" value="CAB1447920.1"/>
    <property type="molecule type" value="Genomic_DNA"/>
</dbReference>
<accession>A0A9N7VEF0</accession>
<proteinExistence type="predicted"/>
<sequence>MPISSSRIAASSLTMKPNLDADEAPVNARGPTKTCSVMHKQCLGVFISAYVCNGPSGPTGKAPCSTLPLPGRRSDEAAVTLKAVTTLSSQVESGENTELELKLLCQQQQGLSA</sequence>
<gene>
    <name evidence="2" type="ORF">PLEPLA_LOCUS35587</name>
</gene>
<dbReference type="Proteomes" id="UP001153269">
    <property type="component" value="Unassembled WGS sequence"/>
</dbReference>
<evidence type="ECO:0000256" key="1">
    <source>
        <dbReference type="SAM" id="MobiDB-lite"/>
    </source>
</evidence>
<dbReference type="AlphaFoldDB" id="A0A9N7VEF0"/>